<feature type="domain" description="Glycosyl hydrolase family 13 catalytic" evidence="1">
    <location>
        <begin position="57"/>
        <end position="397"/>
    </location>
</feature>
<dbReference type="AlphaFoldDB" id="A0AA96JW95"/>
<dbReference type="CDD" id="cd11347">
    <property type="entry name" value="AmyAc_1"/>
    <property type="match status" value="1"/>
</dbReference>
<evidence type="ECO:0000259" key="1">
    <source>
        <dbReference type="SMART" id="SM00642"/>
    </source>
</evidence>
<dbReference type="GO" id="GO:0005975">
    <property type="term" value="P:carbohydrate metabolic process"/>
    <property type="evidence" value="ECO:0007669"/>
    <property type="project" value="InterPro"/>
</dbReference>
<dbReference type="KEGG" id="nneo:PQG83_00455"/>
<evidence type="ECO:0000313" key="2">
    <source>
        <dbReference type="EMBL" id="WNM62248.1"/>
    </source>
</evidence>
<proteinExistence type="predicted"/>
<dbReference type="SUPFAM" id="SSF51445">
    <property type="entry name" value="(Trans)glycosidases"/>
    <property type="match status" value="1"/>
</dbReference>
<dbReference type="GO" id="GO:0016787">
    <property type="term" value="F:hydrolase activity"/>
    <property type="evidence" value="ECO:0007669"/>
    <property type="project" value="UniProtKB-KW"/>
</dbReference>
<keyword evidence="3" id="KW-1185">Reference proteome</keyword>
<dbReference type="SMART" id="SM00642">
    <property type="entry name" value="Aamy"/>
    <property type="match status" value="1"/>
</dbReference>
<dbReference type="InterPro" id="IPR006047">
    <property type="entry name" value="GH13_cat_dom"/>
</dbReference>
<accession>A0AA96JW95</accession>
<gene>
    <name evidence="2" type="ORF">PQG83_00455</name>
</gene>
<dbReference type="Gene3D" id="3.20.20.80">
    <property type="entry name" value="Glycosidases"/>
    <property type="match status" value="1"/>
</dbReference>
<dbReference type="InterPro" id="IPR017853">
    <property type="entry name" value="GH"/>
</dbReference>
<dbReference type="RefSeq" id="WP_312745452.1">
    <property type="nucleotide sequence ID" value="NZ_CP116968.1"/>
</dbReference>
<sequence>MKPQSSVFSSRSHPHLYEINTWVWLHDLSQKMNRTIRLGDVPDQEWDELQAKGFDYLWLMGLWERSPLGRRIARQHADLQKEYTKALPDWQEYEVVGSPYAIRAYQPDPELGSWEQLKDVLGKLHDRGIKLILDFVPNHTALDHEWTTRHPEYYVQGTSRDVTNFPSRFFPIETSQGIRYLAHGKDPNCPAWTDTAQLDYFNPDTREALMRELQQVANYCDGVRCDMAMLVLNEVFAQTWGNHVKGEVFPSGEFWTEAISLLPNSMWIAEVYWDREWELQQLGFHFTYDKRLYDRLRHSTPHEIALHLEADTIFQSKLVRFLENHDEPRSAVAFGNVRLPAVGVLMATLPGMRLYHQGQLTGKRIRIPVQLCRAQDEPPDEATVAFYDRILAITNEDVFHAGKWAMLTVHSSGDDSFNNVVAYQWTTERDWRLIVVNLSPMVAQAYICLNGVLVMESHTSPNYALYDQFSDLSFEGRRKDLIQSGLYVRLDPFGCHIFSVGDGSVEDGKSENKI</sequence>
<keyword evidence="2" id="KW-0378">Hydrolase</keyword>
<dbReference type="PANTHER" id="PTHR47786">
    <property type="entry name" value="ALPHA-1,4-GLUCAN:MALTOSE-1-PHOSPHATE MALTOSYLTRANSFERASE"/>
    <property type="match status" value="1"/>
</dbReference>
<reference evidence="2 3" key="1">
    <citation type="submission" date="2023-01" db="EMBL/GenBank/DDBJ databases">
        <title>Cultivation and genomic characterization of new, ubiquitous marine nitrite-oxidizing bacteria from the Nitrospirales.</title>
        <authorList>
            <person name="Mueller A.J."/>
            <person name="Daebeler A."/>
            <person name="Herbold C.W."/>
            <person name="Kirkegaard R.H."/>
            <person name="Daims H."/>
        </authorList>
    </citation>
    <scope>NUCLEOTIDE SEQUENCE [LARGE SCALE GENOMIC DNA]</scope>
    <source>
        <strain evidence="2 3">DK</strain>
    </source>
</reference>
<evidence type="ECO:0000313" key="3">
    <source>
        <dbReference type="Proteomes" id="UP001302494"/>
    </source>
</evidence>
<organism evidence="2 3">
    <name type="scientific">Candidatus Nitrospira neomarina</name>
    <dbReference type="NCBI Taxonomy" id="3020899"/>
    <lineage>
        <taxon>Bacteria</taxon>
        <taxon>Pseudomonadati</taxon>
        <taxon>Nitrospirota</taxon>
        <taxon>Nitrospiria</taxon>
        <taxon>Nitrospirales</taxon>
        <taxon>Nitrospiraceae</taxon>
        <taxon>Nitrospira</taxon>
    </lineage>
</organism>
<dbReference type="Pfam" id="PF00128">
    <property type="entry name" value="Alpha-amylase"/>
    <property type="match status" value="1"/>
</dbReference>
<dbReference type="Proteomes" id="UP001302494">
    <property type="component" value="Chromosome"/>
</dbReference>
<dbReference type="PANTHER" id="PTHR47786:SF2">
    <property type="entry name" value="GLYCOSYL HYDROLASE FAMILY 13 CATALYTIC DOMAIN-CONTAINING PROTEIN"/>
    <property type="match status" value="1"/>
</dbReference>
<name>A0AA96JW95_9BACT</name>
<protein>
    <submittedName>
        <fullName evidence="2">Alpha-amylase family glycosyl hydrolase</fullName>
    </submittedName>
</protein>
<dbReference type="EMBL" id="CP116968">
    <property type="protein sequence ID" value="WNM62248.1"/>
    <property type="molecule type" value="Genomic_DNA"/>
</dbReference>